<evidence type="ECO:0000313" key="2">
    <source>
        <dbReference type="EMBL" id="KAJ9141937.1"/>
    </source>
</evidence>
<comment type="caution">
    <text evidence="2">The sequence shown here is derived from an EMBL/GenBank/DDBJ whole genome shotgun (WGS) entry which is preliminary data.</text>
</comment>
<accession>A0AA38R846</accession>
<feature type="signal peptide" evidence="1">
    <location>
        <begin position="1"/>
        <end position="18"/>
    </location>
</feature>
<organism evidence="2 3">
    <name type="scientific">Pleurostoma richardsiae</name>
    <dbReference type="NCBI Taxonomy" id="41990"/>
    <lineage>
        <taxon>Eukaryota</taxon>
        <taxon>Fungi</taxon>
        <taxon>Dikarya</taxon>
        <taxon>Ascomycota</taxon>
        <taxon>Pezizomycotina</taxon>
        <taxon>Sordariomycetes</taxon>
        <taxon>Sordariomycetidae</taxon>
        <taxon>Calosphaeriales</taxon>
        <taxon>Pleurostomataceae</taxon>
        <taxon>Pleurostoma</taxon>
    </lineage>
</organism>
<dbReference type="Pfam" id="PF21203">
    <property type="entry name" value="ECM10"/>
    <property type="match status" value="1"/>
</dbReference>
<dbReference type="EMBL" id="JANBVO010000024">
    <property type="protein sequence ID" value="KAJ9141937.1"/>
    <property type="molecule type" value="Genomic_DNA"/>
</dbReference>
<feature type="chain" id="PRO_5041437082" description="Cyclin-dependent protein kinase regulator pho80" evidence="1">
    <location>
        <begin position="19"/>
        <end position="190"/>
    </location>
</feature>
<evidence type="ECO:0000313" key="3">
    <source>
        <dbReference type="Proteomes" id="UP001174694"/>
    </source>
</evidence>
<protein>
    <recommendedName>
        <fullName evidence="4">Cyclin-dependent protein kinase regulator pho80</fullName>
    </recommendedName>
</protein>
<dbReference type="PANTHER" id="PTHR39219:SF1">
    <property type="entry name" value="ER MEMBRANE PROTEIN COMPLEX SUBUNIT 10"/>
    <property type="match status" value="1"/>
</dbReference>
<sequence length="190" mass="19841">MRLPTLLSTLAAAAVASAQIRTATIYIQPISPSSSSPAPLAEVQYDVADTSGQAEILSFEPPEIPEDAELVRIGAYDKAGARWVGSASVASVSNLGKGYSPVVTVSVDGKGEVLGAALKGVRIDAGQTRDFGPKAVVQVALPGKQPDLNKPVVLSPEGKKVVQEEKTFLQKYWWLIGIVVLMGLTGGGEK</sequence>
<keyword evidence="3" id="KW-1185">Reference proteome</keyword>
<proteinExistence type="predicted"/>
<name>A0AA38R846_9PEZI</name>
<dbReference type="Proteomes" id="UP001174694">
    <property type="component" value="Unassembled WGS sequence"/>
</dbReference>
<gene>
    <name evidence="2" type="ORF">NKR23_g7591</name>
</gene>
<evidence type="ECO:0008006" key="4">
    <source>
        <dbReference type="Google" id="ProtNLM"/>
    </source>
</evidence>
<evidence type="ECO:0000256" key="1">
    <source>
        <dbReference type="SAM" id="SignalP"/>
    </source>
</evidence>
<reference evidence="2" key="1">
    <citation type="submission" date="2022-07" db="EMBL/GenBank/DDBJ databases">
        <title>Fungi with potential for degradation of polypropylene.</title>
        <authorList>
            <person name="Gostincar C."/>
        </authorList>
    </citation>
    <scope>NUCLEOTIDE SEQUENCE</scope>
    <source>
        <strain evidence="2">EXF-13308</strain>
    </source>
</reference>
<dbReference type="AlphaFoldDB" id="A0AA38R846"/>
<keyword evidence="1" id="KW-0732">Signal</keyword>
<dbReference type="PANTHER" id="PTHR39219">
    <property type="entry name" value="ER MEMBRANE PROTEIN COMPLEX SUBUNIT 10"/>
    <property type="match status" value="1"/>
</dbReference>